<gene>
    <name evidence="7" type="ORF">HNQ65_000383</name>
</gene>
<dbReference type="GO" id="GO:0004022">
    <property type="term" value="F:alcohol dehydrogenase (NAD+) activity"/>
    <property type="evidence" value="ECO:0007669"/>
    <property type="project" value="UniProtKB-EC"/>
</dbReference>
<dbReference type="GO" id="GO:0046872">
    <property type="term" value="F:metal ion binding"/>
    <property type="evidence" value="ECO:0007669"/>
    <property type="project" value="InterPro"/>
</dbReference>
<dbReference type="Gene3D" id="3.40.50.1970">
    <property type="match status" value="1"/>
</dbReference>
<evidence type="ECO:0000256" key="2">
    <source>
        <dbReference type="ARBA" id="ARBA00007358"/>
    </source>
</evidence>
<evidence type="ECO:0000313" key="7">
    <source>
        <dbReference type="EMBL" id="MBB5030829.1"/>
    </source>
</evidence>
<comment type="similarity">
    <text evidence="2">Belongs to the iron-containing alcohol dehydrogenase family.</text>
</comment>
<keyword evidence="8" id="KW-1185">Reference proteome</keyword>
<evidence type="ECO:0000259" key="5">
    <source>
        <dbReference type="Pfam" id="PF00465"/>
    </source>
</evidence>
<evidence type="ECO:0000256" key="1">
    <source>
        <dbReference type="ARBA" id="ARBA00001962"/>
    </source>
</evidence>
<protein>
    <submittedName>
        <fullName evidence="7">Alcohol dehydrogenase</fullName>
        <ecNumber evidence="7">1.1.1.1</ecNumber>
    </submittedName>
</protein>
<dbReference type="Proteomes" id="UP000590740">
    <property type="component" value="Unassembled WGS sequence"/>
</dbReference>
<dbReference type="AlphaFoldDB" id="A0A7W8DI73"/>
<dbReference type="EC" id="1.1.1.1" evidence="7"/>
<comment type="cofactor">
    <cofactor evidence="1">
        <name>Fe cation</name>
        <dbReference type="ChEBI" id="CHEBI:24875"/>
    </cofactor>
</comment>
<keyword evidence="3 7" id="KW-0560">Oxidoreductase</keyword>
<evidence type="ECO:0000313" key="8">
    <source>
        <dbReference type="Proteomes" id="UP000590740"/>
    </source>
</evidence>
<organism evidence="7 8">
    <name type="scientific">Prosthecobacter vanneervenii</name>
    <dbReference type="NCBI Taxonomy" id="48466"/>
    <lineage>
        <taxon>Bacteria</taxon>
        <taxon>Pseudomonadati</taxon>
        <taxon>Verrucomicrobiota</taxon>
        <taxon>Verrucomicrobiia</taxon>
        <taxon>Verrucomicrobiales</taxon>
        <taxon>Verrucomicrobiaceae</taxon>
        <taxon>Prosthecobacter</taxon>
    </lineage>
</organism>
<dbReference type="CDD" id="cd08551">
    <property type="entry name" value="Fe-ADH"/>
    <property type="match status" value="1"/>
</dbReference>
<proteinExistence type="inferred from homology"/>
<feature type="domain" description="Alcohol dehydrogenase iron-type/glycerol dehydrogenase GldA" evidence="5">
    <location>
        <begin position="12"/>
        <end position="178"/>
    </location>
</feature>
<evidence type="ECO:0000259" key="6">
    <source>
        <dbReference type="Pfam" id="PF25137"/>
    </source>
</evidence>
<dbReference type="SUPFAM" id="SSF56796">
    <property type="entry name" value="Dehydroquinate synthase-like"/>
    <property type="match status" value="1"/>
</dbReference>
<dbReference type="RefSeq" id="WP_184337782.1">
    <property type="nucleotide sequence ID" value="NZ_JACHIG010000001.1"/>
</dbReference>
<dbReference type="Gene3D" id="1.20.1090.10">
    <property type="entry name" value="Dehydroquinate synthase-like - alpha domain"/>
    <property type="match status" value="1"/>
</dbReference>
<dbReference type="Pfam" id="PF25137">
    <property type="entry name" value="ADH_Fe_C"/>
    <property type="match status" value="1"/>
</dbReference>
<reference evidence="7 8" key="1">
    <citation type="submission" date="2020-08" db="EMBL/GenBank/DDBJ databases">
        <title>Genomic Encyclopedia of Type Strains, Phase IV (KMG-IV): sequencing the most valuable type-strain genomes for metagenomic binning, comparative biology and taxonomic classification.</title>
        <authorList>
            <person name="Goeker M."/>
        </authorList>
    </citation>
    <scope>NUCLEOTIDE SEQUENCE [LARGE SCALE GENOMIC DNA]</scope>
    <source>
        <strain evidence="7 8">DSM 12252</strain>
    </source>
</reference>
<dbReference type="InterPro" id="IPR056798">
    <property type="entry name" value="ADH_Fe_C"/>
</dbReference>
<dbReference type="PANTHER" id="PTHR11496:SF102">
    <property type="entry name" value="ALCOHOL DEHYDROGENASE 4"/>
    <property type="match status" value="1"/>
</dbReference>
<evidence type="ECO:0000256" key="3">
    <source>
        <dbReference type="ARBA" id="ARBA00023002"/>
    </source>
</evidence>
<dbReference type="PROSITE" id="PS00913">
    <property type="entry name" value="ADH_IRON_1"/>
    <property type="match status" value="1"/>
</dbReference>
<dbReference type="FunFam" id="3.40.50.1970:FF:000003">
    <property type="entry name" value="Alcohol dehydrogenase, iron-containing"/>
    <property type="match status" value="1"/>
</dbReference>
<dbReference type="InterPro" id="IPR018211">
    <property type="entry name" value="ADH_Fe_CS"/>
</dbReference>
<comment type="caution">
    <text evidence="7">The sequence shown here is derived from an EMBL/GenBank/DDBJ whole genome shotgun (WGS) entry which is preliminary data.</text>
</comment>
<dbReference type="EMBL" id="JACHIG010000001">
    <property type="protein sequence ID" value="MBB5030829.1"/>
    <property type="molecule type" value="Genomic_DNA"/>
</dbReference>
<dbReference type="Pfam" id="PF00465">
    <property type="entry name" value="Fe-ADH"/>
    <property type="match status" value="1"/>
</dbReference>
<dbReference type="PANTHER" id="PTHR11496">
    <property type="entry name" value="ALCOHOL DEHYDROGENASE"/>
    <property type="match status" value="1"/>
</dbReference>
<keyword evidence="4" id="KW-0520">NAD</keyword>
<dbReference type="InterPro" id="IPR001670">
    <property type="entry name" value="ADH_Fe/GldA"/>
</dbReference>
<accession>A0A7W8DI73</accession>
<sequence>MSLAPFDHQPRTRLIYGNGTLARVGELARDLGGTRVLVVSDPGIVKAGYVTRAVSFLIEAGLQARVFGEVRENPSTVDVDACVAAAREFKADLLIGLGGGSSMDTAKGCNFILTNGGRIHDYWGVGKATKPMLPLIAIPTTAGTGSECQSFALISDAETHVKMACGDPKAAAKVAILDAELTVSQPQRVTVCTGMDALTHALETAVTNKRSAYSSLFSREGFRLCHSGFSRVLRDPADIEARGMMLLGAAYAGIAIENSMLGAAHSCANPLTARFHVVHGEAVGVMMPHVIRFNSKLPEIAAIYESYFDGDLADRVSELLWEALMPRKISEYGVKEEHLQDLAEMAAKQWTAQFNPRAPSVADFVEMYRAAL</sequence>
<feature type="domain" description="Fe-containing alcohol dehydrogenase-like C-terminal" evidence="6">
    <location>
        <begin position="190"/>
        <end position="372"/>
    </location>
</feature>
<name>A0A7W8DI73_9BACT</name>
<dbReference type="InterPro" id="IPR039697">
    <property type="entry name" value="Alcohol_dehydrogenase_Fe"/>
</dbReference>
<evidence type="ECO:0000256" key="4">
    <source>
        <dbReference type="ARBA" id="ARBA00023027"/>
    </source>
</evidence>